<dbReference type="PANTHER" id="PTHR30024">
    <property type="entry name" value="ALIPHATIC SULFONATES-BINDING PROTEIN-RELATED"/>
    <property type="match status" value="1"/>
</dbReference>
<comment type="subcellular location">
    <subcellularLocation>
        <location evidence="1">Periplasm</location>
    </subcellularLocation>
</comment>
<dbReference type="Pfam" id="PF13379">
    <property type="entry name" value="NMT1_2"/>
    <property type="match status" value="1"/>
</dbReference>
<proteinExistence type="inferred from homology"/>
<dbReference type="Proteomes" id="UP000824208">
    <property type="component" value="Unassembled WGS sequence"/>
</dbReference>
<keyword evidence="3 5" id="KW-0732">Signal</keyword>
<dbReference type="EMBL" id="DWYC01000001">
    <property type="protein sequence ID" value="HJB55940.1"/>
    <property type="molecule type" value="Genomic_DNA"/>
</dbReference>
<evidence type="ECO:0000313" key="7">
    <source>
        <dbReference type="Proteomes" id="UP000824208"/>
    </source>
</evidence>
<comment type="caution">
    <text evidence="6">The sequence shown here is derived from an EMBL/GenBank/DDBJ whole genome shotgun (WGS) entry which is preliminary data.</text>
</comment>
<feature type="chain" id="PRO_5038381979" evidence="5">
    <location>
        <begin position="22"/>
        <end position="444"/>
    </location>
</feature>
<evidence type="ECO:0000256" key="4">
    <source>
        <dbReference type="SAM" id="MobiDB-lite"/>
    </source>
</evidence>
<dbReference type="AlphaFoldDB" id="A0A9D2M980"/>
<feature type="region of interest" description="Disordered" evidence="4">
    <location>
        <begin position="416"/>
        <end position="444"/>
    </location>
</feature>
<evidence type="ECO:0000256" key="5">
    <source>
        <dbReference type="SAM" id="SignalP"/>
    </source>
</evidence>
<evidence type="ECO:0000256" key="3">
    <source>
        <dbReference type="ARBA" id="ARBA00022729"/>
    </source>
</evidence>
<organism evidence="6 7">
    <name type="scientific">Candidatus Flavonifractor intestinipullorum</name>
    <dbReference type="NCBI Taxonomy" id="2838587"/>
    <lineage>
        <taxon>Bacteria</taxon>
        <taxon>Bacillati</taxon>
        <taxon>Bacillota</taxon>
        <taxon>Clostridia</taxon>
        <taxon>Eubacteriales</taxon>
        <taxon>Oscillospiraceae</taxon>
        <taxon>Flavonifractor</taxon>
    </lineage>
</organism>
<dbReference type="PROSITE" id="PS51257">
    <property type="entry name" value="PROKAR_LIPOPROTEIN"/>
    <property type="match status" value="1"/>
</dbReference>
<evidence type="ECO:0000256" key="1">
    <source>
        <dbReference type="ARBA" id="ARBA00004418"/>
    </source>
</evidence>
<dbReference type="SUPFAM" id="SSF53850">
    <property type="entry name" value="Periplasmic binding protein-like II"/>
    <property type="match status" value="1"/>
</dbReference>
<dbReference type="NCBIfam" id="NF040735">
    <property type="entry name" value="SBP_SaoX"/>
    <property type="match status" value="1"/>
</dbReference>
<protein>
    <submittedName>
        <fullName evidence="6">ABC transporter substrate-binding protein</fullName>
    </submittedName>
</protein>
<dbReference type="Gene3D" id="3.40.190.10">
    <property type="entry name" value="Periplasmic binding protein-like II"/>
    <property type="match status" value="1"/>
</dbReference>
<gene>
    <name evidence="6" type="ORF">H9714_00115</name>
</gene>
<evidence type="ECO:0000256" key="2">
    <source>
        <dbReference type="ARBA" id="ARBA00010742"/>
    </source>
</evidence>
<sequence length="444" mass="48673">MKYKKQLSLALAGAVLFGVLAGCHNSAEETPGLSQVEYDPQEAIAPYLDNLPEIPEADKDYVIEMGYNNCDHMVAAIIGQDTGLYDALGLNVNITKTGQVASAMASGDMVVGYAGFGGLINNYNKGARVIMPAGSHLGGAMYLVVSPEIESLDEVVGTTLDMGPDSQYSTFWLEICDKLGIPSDIGAYYQGSDMGDEDAMMALRAGQLDIFTCCDPYASIAEQEGFGKILATAWHADVKEDKSTGWGIHCGYYINADFAEAHPELTTRLVLAHCLAIKYMYQHPYSAGEMFAETFGTSVDVGLRTMYLKTNAEGRTLCWTIDESNMENYEHWYDLLGVPEEERTLVTDVDGFMDLSWLDKCGIEDFQTFIEEEGIDEMQPLGMSYADWLYMAETIDGIDHNSEVGKLDKWMENGSKTESPIEPYTGDGVYVAPMHNGEDSSQSA</sequence>
<evidence type="ECO:0000313" key="6">
    <source>
        <dbReference type="EMBL" id="HJB55940.1"/>
    </source>
</evidence>
<name>A0A9D2M980_9FIRM</name>
<reference evidence="6" key="1">
    <citation type="journal article" date="2021" name="PeerJ">
        <title>Extensive microbial diversity within the chicken gut microbiome revealed by metagenomics and culture.</title>
        <authorList>
            <person name="Gilroy R."/>
            <person name="Ravi A."/>
            <person name="Getino M."/>
            <person name="Pursley I."/>
            <person name="Horton D.L."/>
            <person name="Alikhan N.F."/>
            <person name="Baker D."/>
            <person name="Gharbi K."/>
            <person name="Hall N."/>
            <person name="Watson M."/>
            <person name="Adriaenssens E.M."/>
            <person name="Foster-Nyarko E."/>
            <person name="Jarju S."/>
            <person name="Secka A."/>
            <person name="Antonio M."/>
            <person name="Oren A."/>
            <person name="Chaudhuri R.R."/>
            <person name="La Ragione R."/>
            <person name="Hildebrand F."/>
            <person name="Pallen M.J."/>
        </authorList>
    </citation>
    <scope>NUCLEOTIDE SEQUENCE</scope>
    <source>
        <strain evidence="6">CHK189-11263</strain>
    </source>
</reference>
<dbReference type="PANTHER" id="PTHR30024:SF47">
    <property type="entry name" value="TAURINE-BINDING PERIPLASMIC PROTEIN"/>
    <property type="match status" value="1"/>
</dbReference>
<comment type="similarity">
    <text evidence="2">Belongs to the bacterial solute-binding protein SsuA/TauA family.</text>
</comment>
<accession>A0A9D2M980</accession>
<feature type="signal peptide" evidence="5">
    <location>
        <begin position="1"/>
        <end position="21"/>
    </location>
</feature>
<dbReference type="GO" id="GO:0042597">
    <property type="term" value="C:periplasmic space"/>
    <property type="evidence" value="ECO:0007669"/>
    <property type="project" value="UniProtKB-SubCell"/>
</dbReference>
<reference evidence="6" key="2">
    <citation type="submission" date="2021-04" db="EMBL/GenBank/DDBJ databases">
        <authorList>
            <person name="Gilroy R."/>
        </authorList>
    </citation>
    <scope>NUCLEOTIDE SEQUENCE</scope>
    <source>
        <strain evidence="6">CHK189-11263</strain>
    </source>
</reference>